<evidence type="ECO:0000256" key="10">
    <source>
        <dbReference type="SAM" id="Phobius"/>
    </source>
</evidence>
<proteinExistence type="predicted"/>
<dbReference type="InterPro" id="IPR003660">
    <property type="entry name" value="HAMP_dom"/>
</dbReference>
<dbReference type="InterPro" id="IPR050980">
    <property type="entry name" value="2C_sensor_his_kinase"/>
</dbReference>
<evidence type="ECO:0000256" key="5">
    <source>
        <dbReference type="ARBA" id="ARBA00022553"/>
    </source>
</evidence>
<dbReference type="OrthoDB" id="9804645at2"/>
<keyword evidence="9" id="KW-0067">ATP-binding</keyword>
<evidence type="ECO:0000259" key="12">
    <source>
        <dbReference type="PROSITE" id="PS50885"/>
    </source>
</evidence>
<evidence type="ECO:0000256" key="3">
    <source>
        <dbReference type="ARBA" id="ARBA00012438"/>
    </source>
</evidence>
<keyword evidence="14" id="KW-1185">Reference proteome</keyword>
<protein>
    <recommendedName>
        <fullName evidence="3">histidine kinase</fullName>
        <ecNumber evidence="3">2.7.13.3</ecNumber>
    </recommendedName>
</protein>
<dbReference type="GO" id="GO:0005524">
    <property type="term" value="F:ATP binding"/>
    <property type="evidence" value="ECO:0007669"/>
    <property type="project" value="UniProtKB-KW"/>
</dbReference>
<evidence type="ECO:0000256" key="6">
    <source>
        <dbReference type="ARBA" id="ARBA00022679"/>
    </source>
</evidence>
<accession>A0A2S0P9G7</accession>
<dbReference type="InterPro" id="IPR036097">
    <property type="entry name" value="HisK_dim/P_sf"/>
</dbReference>
<dbReference type="EC" id="2.7.13.3" evidence="3"/>
<dbReference type="Gene3D" id="1.10.287.130">
    <property type="match status" value="1"/>
</dbReference>
<dbReference type="InterPro" id="IPR003661">
    <property type="entry name" value="HisK_dim/P_dom"/>
</dbReference>
<evidence type="ECO:0000256" key="4">
    <source>
        <dbReference type="ARBA" id="ARBA00022475"/>
    </source>
</evidence>
<feature type="transmembrane region" description="Helical" evidence="10">
    <location>
        <begin position="136"/>
        <end position="157"/>
    </location>
</feature>
<dbReference type="Proteomes" id="UP000244173">
    <property type="component" value="Chromosome"/>
</dbReference>
<keyword evidence="8 13" id="KW-0418">Kinase</keyword>
<dbReference type="PANTHER" id="PTHR44936:SF10">
    <property type="entry name" value="SENSOR PROTEIN RSTB"/>
    <property type="match status" value="1"/>
</dbReference>
<dbReference type="PROSITE" id="PS50885">
    <property type="entry name" value="HAMP"/>
    <property type="match status" value="1"/>
</dbReference>
<gene>
    <name evidence="13" type="ORF">DAI18_07950</name>
</gene>
<dbReference type="InterPro" id="IPR005467">
    <property type="entry name" value="His_kinase_dom"/>
</dbReference>
<comment type="subcellular location">
    <subcellularLocation>
        <location evidence="2">Cell membrane</location>
        <topology evidence="2">Multi-pass membrane protein</topology>
    </subcellularLocation>
</comment>
<keyword evidence="4" id="KW-1003">Cell membrane</keyword>
<dbReference type="SMART" id="SM00387">
    <property type="entry name" value="HATPase_c"/>
    <property type="match status" value="1"/>
</dbReference>
<keyword evidence="6" id="KW-0808">Transferase</keyword>
<feature type="domain" description="HAMP" evidence="12">
    <location>
        <begin position="158"/>
        <end position="210"/>
    </location>
</feature>
<keyword evidence="7" id="KW-0547">Nucleotide-binding</keyword>
<dbReference type="GO" id="GO:0000155">
    <property type="term" value="F:phosphorelay sensor kinase activity"/>
    <property type="evidence" value="ECO:0007669"/>
    <property type="project" value="InterPro"/>
</dbReference>
<dbReference type="Gene3D" id="3.30.565.10">
    <property type="entry name" value="Histidine kinase-like ATPase, C-terminal domain"/>
    <property type="match status" value="1"/>
</dbReference>
<dbReference type="PROSITE" id="PS50109">
    <property type="entry name" value="HIS_KIN"/>
    <property type="match status" value="1"/>
</dbReference>
<dbReference type="RefSeq" id="WP_028499205.1">
    <property type="nucleotide sequence ID" value="NZ_CALFSO010000093.1"/>
</dbReference>
<keyword evidence="10" id="KW-0472">Membrane</keyword>
<dbReference type="STRING" id="1122240.GCA_000620105_02136"/>
<evidence type="ECO:0000313" key="14">
    <source>
        <dbReference type="Proteomes" id="UP000244173"/>
    </source>
</evidence>
<dbReference type="CDD" id="cd00082">
    <property type="entry name" value="HisKA"/>
    <property type="match status" value="1"/>
</dbReference>
<dbReference type="InterPro" id="IPR036890">
    <property type="entry name" value="HATPase_C_sf"/>
</dbReference>
<dbReference type="Pfam" id="PF00512">
    <property type="entry name" value="HisKA"/>
    <property type="match status" value="1"/>
</dbReference>
<evidence type="ECO:0000256" key="1">
    <source>
        <dbReference type="ARBA" id="ARBA00000085"/>
    </source>
</evidence>
<evidence type="ECO:0000256" key="8">
    <source>
        <dbReference type="ARBA" id="ARBA00022777"/>
    </source>
</evidence>
<evidence type="ECO:0000256" key="7">
    <source>
        <dbReference type="ARBA" id="ARBA00022741"/>
    </source>
</evidence>
<dbReference type="NCBIfam" id="NF007898">
    <property type="entry name" value="PRK10604.1"/>
    <property type="match status" value="1"/>
</dbReference>
<organism evidence="13 14">
    <name type="scientific">Microvirgula aerodenitrificans</name>
    <dbReference type="NCBI Taxonomy" id="57480"/>
    <lineage>
        <taxon>Bacteria</taxon>
        <taxon>Pseudomonadati</taxon>
        <taxon>Pseudomonadota</taxon>
        <taxon>Betaproteobacteria</taxon>
        <taxon>Neisseriales</taxon>
        <taxon>Aquaspirillaceae</taxon>
        <taxon>Microvirgula</taxon>
    </lineage>
</organism>
<dbReference type="CDD" id="cd06225">
    <property type="entry name" value="HAMP"/>
    <property type="match status" value="1"/>
</dbReference>
<keyword evidence="10" id="KW-0812">Transmembrane</keyword>
<dbReference type="SMART" id="SM00388">
    <property type="entry name" value="HisKA"/>
    <property type="match status" value="1"/>
</dbReference>
<feature type="domain" description="Histidine kinase" evidence="11">
    <location>
        <begin position="218"/>
        <end position="430"/>
    </location>
</feature>
<name>A0A2S0P9G7_9NEIS</name>
<dbReference type="Pfam" id="PF02518">
    <property type="entry name" value="HATPase_c"/>
    <property type="match status" value="1"/>
</dbReference>
<dbReference type="InterPro" id="IPR004358">
    <property type="entry name" value="Sig_transdc_His_kin-like_C"/>
</dbReference>
<dbReference type="InterPro" id="IPR003594">
    <property type="entry name" value="HATPase_dom"/>
</dbReference>
<dbReference type="SUPFAM" id="SSF55874">
    <property type="entry name" value="ATPase domain of HSP90 chaperone/DNA topoisomerase II/histidine kinase"/>
    <property type="match status" value="1"/>
</dbReference>
<sequence>MRKLFFRFYITVVVSFLISVLVIGAIYKNEVRGTTQRYLIDIFETSLYLIERELSDYPESEWEDALNNIRNRIPLPVEIEALDAYVLSPENQKALREGSIIRLEDSNLFLQRIPHSEYLVAMGPVSYLHYVGTLQWIDVFAILSLCLTLGVPTFLWIRPLWRHARELTQVSRRLGSGDFAARAVLPDTSALADLGNTVNGMASNIEELIAGRKVMINAVSHDLRTPIARLRYRLEMLRGVTAEATGAEKVIEQIGRDLDNLTDMTEELLLLGNLERPELELNTQPIVIRPWLDEMLAGFDWGDTPPTLSCNLQDDQAVLGDPYYLGRAVANLIVNARRHGGGQVAISALWRDQQMTIHVDDDGPGIPAESRDQVLQPFTRLDVSRSRKTGGYGLGLAIVQRIMRWHRGEVRVGDAPLGGARLTLVWPTPLTQ</sequence>
<keyword evidence="5" id="KW-0597">Phosphoprotein</keyword>
<dbReference type="GO" id="GO:0005886">
    <property type="term" value="C:plasma membrane"/>
    <property type="evidence" value="ECO:0007669"/>
    <property type="project" value="UniProtKB-SubCell"/>
</dbReference>
<evidence type="ECO:0000256" key="2">
    <source>
        <dbReference type="ARBA" id="ARBA00004651"/>
    </source>
</evidence>
<evidence type="ECO:0000313" key="13">
    <source>
        <dbReference type="EMBL" id="AVY93982.1"/>
    </source>
</evidence>
<evidence type="ECO:0000259" key="11">
    <source>
        <dbReference type="PROSITE" id="PS50109"/>
    </source>
</evidence>
<dbReference type="AlphaFoldDB" id="A0A2S0P9G7"/>
<evidence type="ECO:0000256" key="9">
    <source>
        <dbReference type="ARBA" id="ARBA00022840"/>
    </source>
</evidence>
<dbReference type="KEGG" id="maer:DAI18_07950"/>
<dbReference type="SUPFAM" id="SSF47384">
    <property type="entry name" value="Homodimeric domain of signal transducing histidine kinase"/>
    <property type="match status" value="1"/>
</dbReference>
<comment type="catalytic activity">
    <reaction evidence="1">
        <text>ATP + protein L-histidine = ADP + protein N-phospho-L-histidine.</text>
        <dbReference type="EC" id="2.7.13.3"/>
    </reaction>
</comment>
<keyword evidence="10" id="KW-1133">Transmembrane helix</keyword>
<dbReference type="SMART" id="SM00304">
    <property type="entry name" value="HAMP"/>
    <property type="match status" value="1"/>
</dbReference>
<dbReference type="PANTHER" id="PTHR44936">
    <property type="entry name" value="SENSOR PROTEIN CREC"/>
    <property type="match status" value="1"/>
</dbReference>
<feature type="transmembrane region" description="Helical" evidence="10">
    <location>
        <begin position="7"/>
        <end position="27"/>
    </location>
</feature>
<dbReference type="PRINTS" id="PR00344">
    <property type="entry name" value="BCTRLSENSOR"/>
</dbReference>
<reference evidence="13 14" key="1">
    <citation type="submission" date="2018-04" db="EMBL/GenBank/DDBJ databases">
        <title>Denitrifier Microvirgula.</title>
        <authorList>
            <person name="Anderson E."/>
            <person name="Jang J."/>
            <person name="Ishii S."/>
        </authorList>
    </citation>
    <scope>NUCLEOTIDE SEQUENCE [LARGE SCALE GENOMIC DNA]</scope>
    <source>
        <strain evidence="13 14">BE2.4</strain>
    </source>
</reference>
<dbReference type="EMBL" id="CP028519">
    <property type="protein sequence ID" value="AVY93982.1"/>
    <property type="molecule type" value="Genomic_DNA"/>
</dbReference>